<feature type="region of interest" description="Disordered" evidence="1">
    <location>
        <begin position="139"/>
        <end position="174"/>
    </location>
</feature>
<gene>
    <name evidence="2" type="ORF">HPP92_005070</name>
</gene>
<dbReference type="AlphaFoldDB" id="A0A835RTP6"/>
<reference evidence="2 3" key="1">
    <citation type="journal article" date="2020" name="Nat. Food">
        <title>A phased Vanilla planifolia genome enables genetic improvement of flavour and production.</title>
        <authorList>
            <person name="Hasing T."/>
            <person name="Tang H."/>
            <person name="Brym M."/>
            <person name="Khazi F."/>
            <person name="Huang T."/>
            <person name="Chambers A.H."/>
        </authorList>
    </citation>
    <scope>NUCLEOTIDE SEQUENCE [LARGE SCALE GENOMIC DNA]</scope>
    <source>
        <tissue evidence="2">Leaf</tissue>
    </source>
</reference>
<evidence type="ECO:0000313" key="3">
    <source>
        <dbReference type="Proteomes" id="UP000636800"/>
    </source>
</evidence>
<dbReference type="OrthoDB" id="264354at2759"/>
<keyword evidence="3" id="KW-1185">Reference proteome</keyword>
<organism evidence="2 3">
    <name type="scientific">Vanilla planifolia</name>
    <name type="common">Vanilla</name>
    <dbReference type="NCBI Taxonomy" id="51239"/>
    <lineage>
        <taxon>Eukaryota</taxon>
        <taxon>Viridiplantae</taxon>
        <taxon>Streptophyta</taxon>
        <taxon>Embryophyta</taxon>
        <taxon>Tracheophyta</taxon>
        <taxon>Spermatophyta</taxon>
        <taxon>Magnoliopsida</taxon>
        <taxon>Liliopsida</taxon>
        <taxon>Asparagales</taxon>
        <taxon>Orchidaceae</taxon>
        <taxon>Vanilloideae</taxon>
        <taxon>Vanilleae</taxon>
        <taxon>Vanilla</taxon>
    </lineage>
</organism>
<comment type="caution">
    <text evidence="2">The sequence shown here is derived from an EMBL/GenBank/DDBJ whole genome shotgun (WGS) entry which is preliminary data.</text>
</comment>
<dbReference type="EMBL" id="JADCNL010000002">
    <property type="protein sequence ID" value="KAG0491672.1"/>
    <property type="molecule type" value="Genomic_DNA"/>
</dbReference>
<sequence length="174" mass="19548">MRWADLPITPALPSDETQLPEMLRSRRLEVARREQRRSCPWTNRRAVQGSWARWWVTRRGWRAARSTAFLGPALLRRGVLCGKQAGEVLSFYEEKADHHLVELGIGEQRGEDSSPASESELGDVGVAFDHGIGIHAVLKEQGHVDPDRGDEEERAKAQPSSLSYSVRHSEQAIS</sequence>
<name>A0A835RTP6_VANPL</name>
<accession>A0A835RTP6</accession>
<proteinExistence type="predicted"/>
<evidence type="ECO:0000256" key="1">
    <source>
        <dbReference type="SAM" id="MobiDB-lite"/>
    </source>
</evidence>
<dbReference type="Proteomes" id="UP000636800">
    <property type="component" value="Chromosome 2"/>
</dbReference>
<feature type="compositionally biased region" description="Basic and acidic residues" evidence="1">
    <location>
        <begin position="139"/>
        <end position="156"/>
    </location>
</feature>
<protein>
    <submittedName>
        <fullName evidence="2">Uncharacterized protein</fullName>
    </submittedName>
</protein>
<evidence type="ECO:0000313" key="2">
    <source>
        <dbReference type="EMBL" id="KAG0491672.1"/>
    </source>
</evidence>